<evidence type="ECO:0000313" key="13">
    <source>
        <dbReference type="EMBL" id="TYC61163.1"/>
    </source>
</evidence>
<dbReference type="Gene3D" id="1.20.1510.10">
    <property type="entry name" value="Cation efflux protein transmembrane domain"/>
    <property type="match status" value="1"/>
</dbReference>
<keyword evidence="6 10" id="KW-1133">Transmembrane helix</keyword>
<evidence type="ECO:0000256" key="6">
    <source>
        <dbReference type="ARBA" id="ARBA00022989"/>
    </source>
</evidence>
<protein>
    <submittedName>
        <fullName evidence="13">Cation transporter</fullName>
    </submittedName>
</protein>
<dbReference type="InterPro" id="IPR050681">
    <property type="entry name" value="CDF/SLC30A"/>
</dbReference>
<dbReference type="InterPro" id="IPR036837">
    <property type="entry name" value="Cation_efflux_CTD_sf"/>
</dbReference>
<dbReference type="SUPFAM" id="SSF161111">
    <property type="entry name" value="Cation efflux protein transmembrane domain-like"/>
    <property type="match status" value="1"/>
</dbReference>
<comment type="subcellular location">
    <subcellularLocation>
        <location evidence="1">Membrane</location>
        <topology evidence="1">Multi-pass membrane protein</topology>
    </subcellularLocation>
</comment>
<evidence type="ECO:0000256" key="9">
    <source>
        <dbReference type="SAM" id="MobiDB-lite"/>
    </source>
</evidence>
<evidence type="ECO:0000259" key="11">
    <source>
        <dbReference type="Pfam" id="PF01545"/>
    </source>
</evidence>
<dbReference type="InterPro" id="IPR002524">
    <property type="entry name" value="Cation_efflux"/>
</dbReference>
<dbReference type="NCBIfam" id="TIGR01297">
    <property type="entry name" value="CDF"/>
    <property type="match status" value="1"/>
</dbReference>
<accession>A0A6C2D600</accession>
<evidence type="ECO:0000256" key="5">
    <source>
        <dbReference type="ARBA" id="ARBA00022906"/>
    </source>
</evidence>
<keyword evidence="4 10" id="KW-0812">Transmembrane</keyword>
<feature type="transmembrane region" description="Helical" evidence="10">
    <location>
        <begin position="36"/>
        <end position="54"/>
    </location>
</feature>
<evidence type="ECO:0000256" key="3">
    <source>
        <dbReference type="ARBA" id="ARBA00022448"/>
    </source>
</evidence>
<evidence type="ECO:0000256" key="7">
    <source>
        <dbReference type="ARBA" id="ARBA00023065"/>
    </source>
</evidence>
<name>A0A6C2D600_9RHOO</name>
<feature type="transmembrane region" description="Helical" evidence="10">
    <location>
        <begin position="171"/>
        <end position="193"/>
    </location>
</feature>
<sequence>MNHAHGPACSHGHAHHEHGHGHGHHHHHGPASYDRAFAIGICLNIVFVVIEAFYGWRSDSLALLADAGHNLSDVAGLILAWGAALAGRLRPTHVRTYGWQRASILAALANAVLLLVAMGALALEAVQRFSAPEPVAGWTVIVVAAIGVVVNGITAALFMAGSKDDLNIRGAFLHMAGDALVSLGVVAAGALYLKFGWVWLDPLVSLAIAVVIVLGTWGLFRQSLHLAFDGVPESIDLIEVHAWLRSQPGVSSVHDLHVWALGTSDVALTVHLVMPAGHPGDAFFKTLAHDLEHHFRIQHPTIQIEIDGLDDGCTPPARLS</sequence>
<feature type="transmembrane region" description="Helical" evidence="10">
    <location>
        <begin position="199"/>
        <end position="220"/>
    </location>
</feature>
<feature type="transmembrane region" description="Helical" evidence="10">
    <location>
        <begin position="74"/>
        <end position="90"/>
    </location>
</feature>
<dbReference type="InterPro" id="IPR027470">
    <property type="entry name" value="Cation_efflux_CTD"/>
</dbReference>
<evidence type="ECO:0000256" key="1">
    <source>
        <dbReference type="ARBA" id="ARBA00004141"/>
    </source>
</evidence>
<dbReference type="AlphaFoldDB" id="A0A6C2D600"/>
<keyword evidence="8 10" id="KW-0472">Membrane</keyword>
<dbReference type="Pfam" id="PF16916">
    <property type="entry name" value="ZT_dimer"/>
    <property type="match status" value="1"/>
</dbReference>
<comment type="similarity">
    <text evidence="2">Belongs to the cation diffusion facilitator (CDF) transporter (TC 2.A.4) family. SLC30A subfamily.</text>
</comment>
<comment type="caution">
    <text evidence="13">The sequence shown here is derived from an EMBL/GenBank/DDBJ whole genome shotgun (WGS) entry which is preliminary data.</text>
</comment>
<dbReference type="RefSeq" id="WP_148577697.1">
    <property type="nucleotide sequence ID" value="NZ_SDKK01000003.1"/>
</dbReference>
<dbReference type="PANTHER" id="PTHR11562:SF17">
    <property type="entry name" value="RE54080P-RELATED"/>
    <property type="match status" value="1"/>
</dbReference>
<evidence type="ECO:0000313" key="14">
    <source>
        <dbReference type="Proteomes" id="UP000389128"/>
    </source>
</evidence>
<keyword evidence="7" id="KW-0406">Ion transport</keyword>
<keyword evidence="3" id="KW-0813">Transport</keyword>
<organism evidence="13 14">
    <name type="scientific">Zoogloea oleivorans</name>
    <dbReference type="NCBI Taxonomy" id="1552750"/>
    <lineage>
        <taxon>Bacteria</taxon>
        <taxon>Pseudomonadati</taxon>
        <taxon>Pseudomonadota</taxon>
        <taxon>Betaproteobacteria</taxon>
        <taxon>Rhodocyclales</taxon>
        <taxon>Zoogloeaceae</taxon>
        <taxon>Zoogloea</taxon>
    </lineage>
</organism>
<dbReference type="PANTHER" id="PTHR11562">
    <property type="entry name" value="CATION EFFLUX PROTEIN/ ZINC TRANSPORTER"/>
    <property type="match status" value="1"/>
</dbReference>
<keyword evidence="5" id="KW-0862">Zinc</keyword>
<dbReference type="GO" id="GO:0005385">
    <property type="term" value="F:zinc ion transmembrane transporter activity"/>
    <property type="evidence" value="ECO:0007669"/>
    <property type="project" value="TreeGrafter"/>
</dbReference>
<dbReference type="InterPro" id="IPR058533">
    <property type="entry name" value="Cation_efflux_TM"/>
</dbReference>
<feature type="domain" description="Cation efflux protein cytoplasmic" evidence="12">
    <location>
        <begin position="232"/>
        <end position="305"/>
    </location>
</feature>
<evidence type="ECO:0000256" key="8">
    <source>
        <dbReference type="ARBA" id="ARBA00023136"/>
    </source>
</evidence>
<proteinExistence type="inferred from homology"/>
<dbReference type="Proteomes" id="UP000389128">
    <property type="component" value="Unassembled WGS sequence"/>
</dbReference>
<dbReference type="OrthoDB" id="271709at2"/>
<evidence type="ECO:0000256" key="10">
    <source>
        <dbReference type="SAM" id="Phobius"/>
    </source>
</evidence>
<keyword evidence="5" id="KW-0864">Zinc transport</keyword>
<feature type="transmembrane region" description="Helical" evidence="10">
    <location>
        <begin position="135"/>
        <end position="159"/>
    </location>
</feature>
<dbReference type="EMBL" id="SDKK01000003">
    <property type="protein sequence ID" value="TYC61163.1"/>
    <property type="molecule type" value="Genomic_DNA"/>
</dbReference>
<evidence type="ECO:0000259" key="12">
    <source>
        <dbReference type="Pfam" id="PF16916"/>
    </source>
</evidence>
<feature type="compositionally biased region" description="Basic residues" evidence="9">
    <location>
        <begin position="12"/>
        <end position="27"/>
    </location>
</feature>
<keyword evidence="14" id="KW-1185">Reference proteome</keyword>
<dbReference type="GO" id="GO:0005886">
    <property type="term" value="C:plasma membrane"/>
    <property type="evidence" value="ECO:0007669"/>
    <property type="project" value="TreeGrafter"/>
</dbReference>
<dbReference type="InterPro" id="IPR027469">
    <property type="entry name" value="Cation_efflux_TMD_sf"/>
</dbReference>
<gene>
    <name evidence="13" type="ORF">ETQ85_03650</name>
</gene>
<feature type="region of interest" description="Disordered" evidence="9">
    <location>
        <begin position="1"/>
        <end position="27"/>
    </location>
</feature>
<reference evidence="13 14" key="1">
    <citation type="submission" date="2019-01" db="EMBL/GenBank/DDBJ databases">
        <title>Zoogloea oleivorans genome sequencing and assembly.</title>
        <authorList>
            <person name="Tancsics A."/>
            <person name="Farkas M."/>
            <person name="Kriszt B."/>
            <person name="Maroti G."/>
            <person name="Horvath B."/>
        </authorList>
    </citation>
    <scope>NUCLEOTIDE SEQUENCE [LARGE SCALE GENOMIC DNA]</scope>
    <source>
        <strain evidence="13 14">Buc</strain>
    </source>
</reference>
<feature type="domain" description="Cation efflux protein transmembrane" evidence="11">
    <location>
        <begin position="39"/>
        <end position="224"/>
    </location>
</feature>
<dbReference type="SUPFAM" id="SSF160240">
    <property type="entry name" value="Cation efflux protein cytoplasmic domain-like"/>
    <property type="match status" value="1"/>
</dbReference>
<evidence type="ECO:0000256" key="2">
    <source>
        <dbReference type="ARBA" id="ARBA00008873"/>
    </source>
</evidence>
<feature type="transmembrane region" description="Helical" evidence="10">
    <location>
        <begin position="102"/>
        <end position="123"/>
    </location>
</feature>
<evidence type="ECO:0000256" key="4">
    <source>
        <dbReference type="ARBA" id="ARBA00022692"/>
    </source>
</evidence>
<dbReference type="Pfam" id="PF01545">
    <property type="entry name" value="Cation_efflux"/>
    <property type="match status" value="1"/>
</dbReference>